<reference evidence="1 2" key="1">
    <citation type="submission" date="2009-11" db="EMBL/GenBank/DDBJ databases">
        <title>Annotation of Allomyces macrogynus ATCC 38327.</title>
        <authorList>
            <consortium name="The Broad Institute Genome Sequencing Platform"/>
            <person name="Russ C."/>
            <person name="Cuomo C."/>
            <person name="Burger G."/>
            <person name="Gray M.W."/>
            <person name="Holland P.W.H."/>
            <person name="King N."/>
            <person name="Lang F.B.F."/>
            <person name="Roger A.J."/>
            <person name="Ruiz-Trillo I."/>
            <person name="Young S.K."/>
            <person name="Zeng Q."/>
            <person name="Gargeya S."/>
            <person name="Fitzgerald M."/>
            <person name="Haas B."/>
            <person name="Abouelleil A."/>
            <person name="Alvarado L."/>
            <person name="Arachchi H.M."/>
            <person name="Berlin A."/>
            <person name="Chapman S.B."/>
            <person name="Gearin G."/>
            <person name="Goldberg J."/>
            <person name="Griggs A."/>
            <person name="Gujja S."/>
            <person name="Hansen M."/>
            <person name="Heiman D."/>
            <person name="Howarth C."/>
            <person name="Larimer J."/>
            <person name="Lui A."/>
            <person name="MacDonald P.J.P."/>
            <person name="McCowen C."/>
            <person name="Montmayeur A."/>
            <person name="Murphy C."/>
            <person name="Neiman D."/>
            <person name="Pearson M."/>
            <person name="Priest M."/>
            <person name="Roberts A."/>
            <person name="Saif S."/>
            <person name="Shea T."/>
            <person name="Sisk P."/>
            <person name="Stolte C."/>
            <person name="Sykes S."/>
            <person name="Wortman J."/>
            <person name="Nusbaum C."/>
            <person name="Birren B."/>
        </authorList>
    </citation>
    <scope>NUCLEOTIDE SEQUENCE [LARGE SCALE GENOMIC DNA]</scope>
    <source>
        <strain evidence="1 2">ATCC 38327</strain>
    </source>
</reference>
<dbReference type="OMA" id="RTIALYM"/>
<dbReference type="AlphaFoldDB" id="A0A0L0SXH2"/>
<name>A0A0L0SXH2_ALLM3</name>
<dbReference type="Proteomes" id="UP000054350">
    <property type="component" value="Unassembled WGS sequence"/>
</dbReference>
<dbReference type="PANTHER" id="PTHR13211:SF0">
    <property type="entry name" value="TELOMERASE CAJAL BODY PROTEIN 1"/>
    <property type="match status" value="1"/>
</dbReference>
<dbReference type="OrthoDB" id="239865at2759"/>
<dbReference type="eggNOG" id="KOG2919">
    <property type="taxonomic scope" value="Eukaryota"/>
</dbReference>
<dbReference type="InterPro" id="IPR015943">
    <property type="entry name" value="WD40/YVTN_repeat-like_dom_sf"/>
</dbReference>
<dbReference type="InterPro" id="IPR051150">
    <property type="entry name" value="SWT21/TCAB1_mRNA_Telomere"/>
</dbReference>
<dbReference type="SMART" id="SM00320">
    <property type="entry name" value="WD40"/>
    <property type="match status" value="4"/>
</dbReference>
<accession>A0A0L0SXH2</accession>
<sequence length="377" mass="41394">MLNRRSACSAPGRSPAAEKAVKSHDKYFRWIAWSPDATTLLTVNNADASGNGISRQPRTRPLPTQGSTAIVPFAEPIYDVAWYPFQSRLDPISNVYAVSTPHHPIHLIDASTGVSRCTYVPTNHVDEVVGATSLAFDTDGTHLYAGFDGWFATFDVTRPGRDSMVRVSTSATRHSKNGQNGILSSLCTNANYRAVAAASYARTIALYMQGTHECVHILRGLPPATQLAFDPSGHYMLSSHREDGTVHCLDLRMLRTVWTYERGEKTNMRSSVVADWHNVVMAAAGSKGNEVHVTDLATGTARQVVVQHEDLVACCAVRDGWWATCSGQRQFRLAALEEEEERGGEEVAADHSFRLWHVPGEYQYFVVPGSESNEAVS</sequence>
<evidence type="ECO:0000313" key="2">
    <source>
        <dbReference type="Proteomes" id="UP000054350"/>
    </source>
</evidence>
<dbReference type="Pfam" id="PF00400">
    <property type="entry name" value="WD40"/>
    <property type="match status" value="1"/>
</dbReference>
<dbReference type="SUPFAM" id="SSF50978">
    <property type="entry name" value="WD40 repeat-like"/>
    <property type="match status" value="1"/>
</dbReference>
<dbReference type="EMBL" id="GG745352">
    <property type="protein sequence ID" value="KNE67029.1"/>
    <property type="molecule type" value="Genomic_DNA"/>
</dbReference>
<dbReference type="InterPro" id="IPR036322">
    <property type="entry name" value="WD40_repeat_dom_sf"/>
</dbReference>
<gene>
    <name evidence="1" type="ORF">AMAG_12106</name>
</gene>
<keyword evidence="2" id="KW-1185">Reference proteome</keyword>
<proteinExistence type="predicted"/>
<dbReference type="VEuPathDB" id="FungiDB:AMAG_12106"/>
<dbReference type="InterPro" id="IPR001680">
    <property type="entry name" value="WD40_rpt"/>
</dbReference>
<dbReference type="Gene3D" id="2.130.10.10">
    <property type="entry name" value="YVTN repeat-like/Quinoprotein amine dehydrogenase"/>
    <property type="match status" value="1"/>
</dbReference>
<organism evidence="1 2">
    <name type="scientific">Allomyces macrogynus (strain ATCC 38327)</name>
    <name type="common">Allomyces javanicus var. macrogynus</name>
    <dbReference type="NCBI Taxonomy" id="578462"/>
    <lineage>
        <taxon>Eukaryota</taxon>
        <taxon>Fungi</taxon>
        <taxon>Fungi incertae sedis</taxon>
        <taxon>Blastocladiomycota</taxon>
        <taxon>Blastocladiomycetes</taxon>
        <taxon>Blastocladiales</taxon>
        <taxon>Blastocladiaceae</taxon>
        <taxon>Allomyces</taxon>
    </lineage>
</organism>
<evidence type="ECO:0000313" key="1">
    <source>
        <dbReference type="EMBL" id="KNE67029.1"/>
    </source>
</evidence>
<protein>
    <recommendedName>
        <fullName evidence="3">DUF2415 domain-containing protein</fullName>
    </recommendedName>
</protein>
<dbReference type="PANTHER" id="PTHR13211">
    <property type="entry name" value="TELOMERASE CAJAL BODY PROTEIN 1"/>
    <property type="match status" value="1"/>
</dbReference>
<reference evidence="2" key="2">
    <citation type="submission" date="2009-11" db="EMBL/GenBank/DDBJ databases">
        <title>The Genome Sequence of Allomyces macrogynus strain ATCC 38327.</title>
        <authorList>
            <consortium name="The Broad Institute Genome Sequencing Platform"/>
            <person name="Russ C."/>
            <person name="Cuomo C."/>
            <person name="Shea T."/>
            <person name="Young S.K."/>
            <person name="Zeng Q."/>
            <person name="Koehrsen M."/>
            <person name="Haas B."/>
            <person name="Borodovsky M."/>
            <person name="Guigo R."/>
            <person name="Alvarado L."/>
            <person name="Berlin A."/>
            <person name="Borenstein D."/>
            <person name="Chen Z."/>
            <person name="Engels R."/>
            <person name="Freedman E."/>
            <person name="Gellesch M."/>
            <person name="Goldberg J."/>
            <person name="Griggs A."/>
            <person name="Gujja S."/>
            <person name="Heiman D."/>
            <person name="Hepburn T."/>
            <person name="Howarth C."/>
            <person name="Jen D."/>
            <person name="Larson L."/>
            <person name="Lewis B."/>
            <person name="Mehta T."/>
            <person name="Park D."/>
            <person name="Pearson M."/>
            <person name="Roberts A."/>
            <person name="Saif S."/>
            <person name="Shenoy N."/>
            <person name="Sisk P."/>
            <person name="Stolte C."/>
            <person name="Sykes S."/>
            <person name="Walk T."/>
            <person name="White J."/>
            <person name="Yandava C."/>
            <person name="Burger G."/>
            <person name="Gray M.W."/>
            <person name="Holland P.W.H."/>
            <person name="King N."/>
            <person name="Lang F.B.F."/>
            <person name="Roger A.J."/>
            <person name="Ruiz-Trillo I."/>
            <person name="Lander E."/>
            <person name="Nusbaum C."/>
        </authorList>
    </citation>
    <scope>NUCLEOTIDE SEQUENCE [LARGE SCALE GENOMIC DNA]</scope>
    <source>
        <strain evidence="2">ATCC 38327</strain>
    </source>
</reference>
<dbReference type="STRING" id="578462.A0A0L0SXH2"/>
<evidence type="ECO:0008006" key="3">
    <source>
        <dbReference type="Google" id="ProtNLM"/>
    </source>
</evidence>